<feature type="transmembrane region" description="Helical" evidence="7">
    <location>
        <begin position="429"/>
        <end position="447"/>
    </location>
</feature>
<feature type="transmembrane region" description="Helical" evidence="7">
    <location>
        <begin position="326"/>
        <end position="343"/>
    </location>
</feature>
<evidence type="ECO:0000256" key="2">
    <source>
        <dbReference type="ARBA" id="ARBA00022475"/>
    </source>
</evidence>
<sequence>MKIEIKDKHREHMPLEKNFERVLTPLQDFISNQSTAGLLLIFATLLAMIMANTQWVEVYKAITNFELGFIWGDGQLVHSAVEWVNEGLIVLFFFLLGLEIKYEILAGELKELKSAMLAIVMALGGMVVPALTYLFVMKLLGGDGWQGWGIAMATDTAFALGLLVLLGARVPKSVLILITALAIVDDMGAVLVISLFYTDNVALAYLGYGAAAFSIMLLANFLGIRVVWFYLFAGLVLWWFVSHSGVHATTAGILAALTVPTKPIADTNWFTTSMEKVLSRFKKLDSEQSTILEQQKQHELAQAAEKISKTATTPVQRWQSKLNKPISLLVLPIFAFLNAGVVLPDNTASVSNMPIFWACLLGLFIGKPVGIFLFSFVSVRMGWVEKPSDMRWRDFLALGCFAGIGFTMSLFIANLAFIGDFVQIDQAKLGIISGSILSAVLGFTIFLTKSRHDRHKAELVNDGAKQEKLN</sequence>
<dbReference type="RefSeq" id="WP_189774024.1">
    <property type="nucleotide sequence ID" value="NZ_BNCK01000011.1"/>
</dbReference>
<dbReference type="HAMAP" id="MF_01844">
    <property type="entry name" value="NhaA"/>
    <property type="match status" value="1"/>
</dbReference>
<keyword evidence="7" id="KW-0915">Sodium</keyword>
<dbReference type="InterPro" id="IPR004670">
    <property type="entry name" value="NhaA"/>
</dbReference>
<feature type="transmembrane region" description="Helical" evidence="7">
    <location>
        <begin position="355"/>
        <end position="383"/>
    </location>
</feature>
<evidence type="ECO:0000256" key="3">
    <source>
        <dbReference type="ARBA" id="ARBA00022692"/>
    </source>
</evidence>
<comment type="caution">
    <text evidence="8">The sequence shown here is derived from an EMBL/GenBank/DDBJ whole genome shotgun (WGS) entry which is preliminary data.</text>
</comment>
<keyword evidence="2 7" id="KW-1003">Cell membrane</keyword>
<feature type="transmembrane region" description="Helical" evidence="7">
    <location>
        <begin position="174"/>
        <end position="197"/>
    </location>
</feature>
<keyword evidence="9" id="KW-1185">Reference proteome</keyword>
<evidence type="ECO:0000313" key="9">
    <source>
        <dbReference type="Proteomes" id="UP000623842"/>
    </source>
</evidence>
<organism evidence="8 9">
    <name type="scientific">Thalassotalea marina</name>
    <dbReference type="NCBI Taxonomy" id="1673741"/>
    <lineage>
        <taxon>Bacteria</taxon>
        <taxon>Pseudomonadati</taxon>
        <taxon>Pseudomonadota</taxon>
        <taxon>Gammaproteobacteria</taxon>
        <taxon>Alteromonadales</taxon>
        <taxon>Colwelliaceae</taxon>
        <taxon>Thalassotalea</taxon>
    </lineage>
</organism>
<dbReference type="AlphaFoldDB" id="A0A919BP71"/>
<dbReference type="InterPro" id="IPR023171">
    <property type="entry name" value="Na/H_antiporter_dom_sf"/>
</dbReference>
<dbReference type="GO" id="GO:0005886">
    <property type="term" value="C:plasma membrane"/>
    <property type="evidence" value="ECO:0007669"/>
    <property type="project" value="UniProtKB-SubCell"/>
</dbReference>
<dbReference type="PANTHER" id="PTHR30341:SF0">
    <property type="entry name" value="NA(+)_H(+) ANTIPORTER NHAA"/>
    <property type="match status" value="1"/>
</dbReference>
<feature type="transmembrane region" description="Helical" evidence="7">
    <location>
        <begin position="148"/>
        <end position="167"/>
    </location>
</feature>
<evidence type="ECO:0000256" key="5">
    <source>
        <dbReference type="ARBA" id="ARBA00023136"/>
    </source>
</evidence>
<keyword evidence="7" id="KW-0050">Antiport</keyword>
<feature type="transmembrane region" description="Helical" evidence="7">
    <location>
        <begin position="36"/>
        <end position="56"/>
    </location>
</feature>
<feature type="transmembrane region" description="Helical" evidence="7">
    <location>
        <begin position="76"/>
        <end position="96"/>
    </location>
</feature>
<dbReference type="Pfam" id="PF06965">
    <property type="entry name" value="Na_H_antiport_1"/>
    <property type="match status" value="1"/>
</dbReference>
<evidence type="ECO:0000256" key="1">
    <source>
        <dbReference type="ARBA" id="ARBA00004429"/>
    </source>
</evidence>
<comment type="function">
    <text evidence="7">Na(+)/H(+) antiporter that extrudes sodium in exchange for external protons.</text>
</comment>
<keyword evidence="3 7" id="KW-0812">Transmembrane</keyword>
<accession>A0A919BP71</accession>
<dbReference type="GO" id="GO:0006885">
    <property type="term" value="P:regulation of pH"/>
    <property type="evidence" value="ECO:0007669"/>
    <property type="project" value="UniProtKB-UniRule"/>
</dbReference>
<feature type="transmembrane region" description="Helical" evidence="7">
    <location>
        <begin position="395"/>
        <end position="417"/>
    </location>
</feature>
<keyword evidence="6 7" id="KW-0739">Sodium transport</keyword>
<gene>
    <name evidence="7 8" type="primary">nhaA</name>
    <name evidence="8" type="ORF">GCM10017161_38300</name>
</gene>
<evidence type="ECO:0000256" key="7">
    <source>
        <dbReference type="HAMAP-Rule" id="MF_01844"/>
    </source>
</evidence>
<evidence type="ECO:0000256" key="6">
    <source>
        <dbReference type="ARBA" id="ARBA00023201"/>
    </source>
</evidence>
<feature type="transmembrane region" description="Helical" evidence="7">
    <location>
        <begin position="217"/>
        <end position="241"/>
    </location>
</feature>
<comment type="similarity">
    <text evidence="7">Belongs to the NhaA Na(+)/H(+) (TC 2.A.33) antiporter family.</text>
</comment>
<comment type="subcellular location">
    <subcellularLocation>
        <location evidence="1">Cell inner membrane</location>
        <topology evidence="1">Multi-pass membrane protein</topology>
    </subcellularLocation>
    <subcellularLocation>
        <location evidence="7">Cell membrane</location>
        <topology evidence="7">Multi-pass membrane protein</topology>
    </subcellularLocation>
</comment>
<proteinExistence type="inferred from homology"/>
<keyword evidence="5 7" id="KW-0472">Membrane</keyword>
<feature type="transmembrane region" description="Helical" evidence="7">
    <location>
        <begin position="117"/>
        <end position="136"/>
    </location>
</feature>
<dbReference type="GO" id="GO:0015385">
    <property type="term" value="F:sodium:proton antiporter activity"/>
    <property type="evidence" value="ECO:0007669"/>
    <property type="project" value="UniProtKB-UniRule"/>
</dbReference>
<dbReference type="PANTHER" id="PTHR30341">
    <property type="entry name" value="SODIUM ION/PROTON ANTIPORTER NHAA-RELATED"/>
    <property type="match status" value="1"/>
</dbReference>
<name>A0A919BP71_9GAMM</name>
<evidence type="ECO:0000256" key="4">
    <source>
        <dbReference type="ARBA" id="ARBA00022989"/>
    </source>
</evidence>
<keyword evidence="7" id="KW-0406">Ion transport</keyword>
<comment type="catalytic activity">
    <reaction evidence="7">
        <text>Na(+)(in) + 2 H(+)(out) = Na(+)(out) + 2 H(+)(in)</text>
        <dbReference type="Rhea" id="RHEA:29251"/>
        <dbReference type="ChEBI" id="CHEBI:15378"/>
        <dbReference type="ChEBI" id="CHEBI:29101"/>
    </reaction>
</comment>
<dbReference type="Proteomes" id="UP000623842">
    <property type="component" value="Unassembled WGS sequence"/>
</dbReference>
<keyword evidence="4 7" id="KW-1133">Transmembrane helix</keyword>
<keyword evidence="7" id="KW-0813">Transport</keyword>
<dbReference type="Gene3D" id="1.20.1530.10">
    <property type="entry name" value="Na+/H+ antiporter like domain"/>
    <property type="match status" value="1"/>
</dbReference>
<dbReference type="EMBL" id="BNCK01000011">
    <property type="protein sequence ID" value="GHG05121.1"/>
    <property type="molecule type" value="Genomic_DNA"/>
</dbReference>
<dbReference type="NCBIfam" id="TIGR00773">
    <property type="entry name" value="NhaA"/>
    <property type="match status" value="1"/>
</dbReference>
<protein>
    <recommendedName>
        <fullName evidence="7">Na(+)/H(+) antiporter NhaA</fullName>
    </recommendedName>
    <alternativeName>
        <fullName evidence="7">Sodium/proton antiporter NhaA</fullName>
    </alternativeName>
</protein>
<reference evidence="8" key="1">
    <citation type="journal article" date="2014" name="Int. J. Syst. Evol. Microbiol.">
        <title>Complete genome sequence of Corynebacterium casei LMG S-19264T (=DSM 44701T), isolated from a smear-ripened cheese.</title>
        <authorList>
            <consortium name="US DOE Joint Genome Institute (JGI-PGF)"/>
            <person name="Walter F."/>
            <person name="Albersmeier A."/>
            <person name="Kalinowski J."/>
            <person name="Ruckert C."/>
        </authorList>
    </citation>
    <scope>NUCLEOTIDE SEQUENCE</scope>
    <source>
        <strain evidence="8">KCTC 42731</strain>
    </source>
</reference>
<evidence type="ECO:0000313" key="8">
    <source>
        <dbReference type="EMBL" id="GHG05121.1"/>
    </source>
</evidence>
<reference evidence="8" key="2">
    <citation type="submission" date="2020-09" db="EMBL/GenBank/DDBJ databases">
        <authorList>
            <person name="Sun Q."/>
            <person name="Kim S."/>
        </authorList>
    </citation>
    <scope>NUCLEOTIDE SEQUENCE</scope>
    <source>
        <strain evidence="8">KCTC 42731</strain>
    </source>
</reference>